<dbReference type="EMBL" id="JAXUHJ010000003">
    <property type="protein sequence ID" value="MEJ8541920.1"/>
    <property type="molecule type" value="Genomic_DNA"/>
</dbReference>
<dbReference type="Proteomes" id="UP001369247">
    <property type="component" value="Unassembled WGS sequence"/>
</dbReference>
<organism evidence="3">
    <name type="scientific">Methanothermobacter wolfeii</name>
    <name type="common">Methanobacterium wolfei</name>
    <dbReference type="NCBI Taxonomy" id="145261"/>
    <lineage>
        <taxon>Archaea</taxon>
        <taxon>Methanobacteriati</taxon>
        <taxon>Methanobacteriota</taxon>
        <taxon>Methanomada group</taxon>
        <taxon>Methanobacteria</taxon>
        <taxon>Methanobacteriales</taxon>
        <taxon>Methanobacteriaceae</taxon>
        <taxon>Methanothermobacter</taxon>
    </lineage>
</organism>
<dbReference type="InterPro" id="IPR001163">
    <property type="entry name" value="Sm_dom_euk/arc"/>
</dbReference>
<gene>
    <name evidence="3" type="ORF">N5910_09390</name>
    <name evidence="2" type="ORF">U2150_00180</name>
</gene>
<dbReference type="AlphaFoldDB" id="A0A9E7RUP1"/>
<sequence length="67" mass="7777">MKNDDNEFKVNRQFLRFKNKDVILTLKNNEEATGRLISIDNYLNTVLETENGLQFIKGTKIAFIAMP</sequence>
<dbReference type="InterPro" id="IPR010920">
    <property type="entry name" value="LSM_dom_sf"/>
</dbReference>
<dbReference type="InterPro" id="IPR047575">
    <property type="entry name" value="Sm"/>
</dbReference>
<proteinExistence type="predicted"/>
<reference evidence="3" key="1">
    <citation type="submission" date="2022-09" db="EMBL/GenBank/DDBJ databases">
        <title>Characterization of three MwoI isoschizomers from sequenced genome and metagenomes.</title>
        <authorList>
            <person name="Fomenkov A."/>
            <person name="Xu S.Y."/>
            <person name="Roberts R.J."/>
        </authorList>
    </citation>
    <scope>NUCLEOTIDE SEQUENCE</scope>
    <source>
        <strain evidence="3">DSM 2970</strain>
    </source>
</reference>
<evidence type="ECO:0000259" key="1">
    <source>
        <dbReference type="PROSITE" id="PS52002"/>
    </source>
</evidence>
<dbReference type="Pfam" id="PF01423">
    <property type="entry name" value="LSM"/>
    <property type="match status" value="1"/>
</dbReference>
<accession>A0A9E7RUP1</accession>
<dbReference type="RefSeq" id="WP_074359645.1">
    <property type="nucleotide sequence ID" value="NZ_CP104550.1"/>
</dbReference>
<evidence type="ECO:0000313" key="3">
    <source>
        <dbReference type="EMBL" id="UXH31722.1"/>
    </source>
</evidence>
<dbReference type="SUPFAM" id="SSF50182">
    <property type="entry name" value="Sm-like ribonucleoproteins"/>
    <property type="match status" value="1"/>
</dbReference>
<name>A0A9E7RUP1_METWO</name>
<dbReference type="EMBL" id="CP104550">
    <property type="protein sequence ID" value="UXH31722.1"/>
    <property type="molecule type" value="Genomic_DNA"/>
</dbReference>
<dbReference type="GeneID" id="75107464"/>
<feature type="domain" description="Sm" evidence="1">
    <location>
        <begin position="9"/>
        <end position="67"/>
    </location>
</feature>
<dbReference type="GO" id="GO:0003723">
    <property type="term" value="F:RNA binding"/>
    <property type="evidence" value="ECO:0007669"/>
    <property type="project" value="InterPro"/>
</dbReference>
<keyword evidence="4" id="KW-1185">Reference proteome</keyword>
<dbReference type="PROSITE" id="PS52002">
    <property type="entry name" value="SM"/>
    <property type="match status" value="1"/>
</dbReference>
<reference evidence="2 4" key="2">
    <citation type="submission" date="2023-12" db="EMBL/GenBank/DDBJ databases">
        <title>Phenotypic and Genomic Characterization of Methanothermobacter wolfeii Strain BSEL, a CO2-Capturing Archaeon with Minimal Nutrient Requirements.</title>
        <authorList>
            <person name="Ale Enriquez F."/>
            <person name="Ahring B.K."/>
        </authorList>
    </citation>
    <scope>NUCLEOTIDE SEQUENCE [LARGE SCALE GENOMIC DNA]</scope>
    <source>
        <strain evidence="2 4">BSEL-1</strain>
    </source>
</reference>
<dbReference type="GeneID" id="58979477"/>
<protein>
    <submittedName>
        <fullName evidence="3">LSM domain-containing protein</fullName>
    </submittedName>
</protein>
<evidence type="ECO:0000313" key="2">
    <source>
        <dbReference type="EMBL" id="MEJ8541920.1"/>
    </source>
</evidence>
<dbReference type="SMART" id="SM00651">
    <property type="entry name" value="Sm"/>
    <property type="match status" value="1"/>
</dbReference>
<evidence type="ECO:0000313" key="4">
    <source>
        <dbReference type="Proteomes" id="UP001369247"/>
    </source>
</evidence>
<dbReference type="Proteomes" id="UP001065373">
    <property type="component" value="Chromosome"/>
</dbReference>
<dbReference type="Gene3D" id="2.30.30.100">
    <property type="match status" value="1"/>
</dbReference>